<feature type="domain" description="SnoaL-like" evidence="1">
    <location>
        <begin position="9"/>
        <end position="114"/>
    </location>
</feature>
<dbReference type="AlphaFoldDB" id="A0AA37H7E0"/>
<organism evidence="2 3">
    <name type="scientific">Methylobacterium frigidaeris</name>
    <dbReference type="NCBI Taxonomy" id="2038277"/>
    <lineage>
        <taxon>Bacteria</taxon>
        <taxon>Pseudomonadati</taxon>
        <taxon>Pseudomonadota</taxon>
        <taxon>Alphaproteobacteria</taxon>
        <taxon>Hyphomicrobiales</taxon>
        <taxon>Methylobacteriaceae</taxon>
        <taxon>Methylobacterium</taxon>
    </lineage>
</organism>
<evidence type="ECO:0000259" key="1">
    <source>
        <dbReference type="Pfam" id="PF12680"/>
    </source>
</evidence>
<dbReference type="Proteomes" id="UP001055286">
    <property type="component" value="Unassembled WGS sequence"/>
</dbReference>
<comment type="caution">
    <text evidence="2">The sequence shown here is derived from an EMBL/GenBank/DDBJ whole genome shotgun (WGS) entry which is preliminary data.</text>
</comment>
<protein>
    <recommendedName>
        <fullName evidence="1">SnoaL-like domain-containing protein</fullName>
    </recommendedName>
</protein>
<dbReference type="SUPFAM" id="SSF54427">
    <property type="entry name" value="NTF2-like"/>
    <property type="match status" value="1"/>
</dbReference>
<dbReference type="RefSeq" id="WP_099899434.1">
    <property type="nucleotide sequence ID" value="NZ_BPQJ01000003.1"/>
</dbReference>
<evidence type="ECO:0000313" key="2">
    <source>
        <dbReference type="EMBL" id="GJD60587.1"/>
    </source>
</evidence>
<proteinExistence type="predicted"/>
<dbReference type="EMBL" id="BPQJ01000003">
    <property type="protein sequence ID" value="GJD60587.1"/>
    <property type="molecule type" value="Genomic_DNA"/>
</dbReference>
<accession>A0AA37H7E0</accession>
<gene>
    <name evidence="2" type="ORF">MPEAHAMD_0726</name>
</gene>
<name>A0AA37H7E0_9HYPH</name>
<dbReference type="Gene3D" id="3.10.450.50">
    <property type="match status" value="1"/>
</dbReference>
<dbReference type="InterPro" id="IPR032710">
    <property type="entry name" value="NTF2-like_dom_sf"/>
</dbReference>
<dbReference type="InterPro" id="IPR037401">
    <property type="entry name" value="SnoaL-like"/>
</dbReference>
<evidence type="ECO:0000313" key="3">
    <source>
        <dbReference type="Proteomes" id="UP001055286"/>
    </source>
</evidence>
<sequence length="123" mass="13459">MTDPAALAARYLATWNETDPARRRALLAETFTEGVRYRDPVMAGEGHDGLDALIGAVQARFPGLRFRLAGRPDGYGDHLRFWLRFSWALVPEGGEGVVEGTDFAILEGGRLAEVTGFLDRVPA</sequence>
<reference evidence="2" key="2">
    <citation type="submission" date="2021-08" db="EMBL/GenBank/DDBJ databases">
        <authorList>
            <person name="Tani A."/>
            <person name="Ola A."/>
            <person name="Ogura Y."/>
            <person name="Katsura K."/>
            <person name="Hayashi T."/>
        </authorList>
    </citation>
    <scope>NUCLEOTIDE SEQUENCE</scope>
    <source>
        <strain evidence="2">JCM 32048</strain>
    </source>
</reference>
<reference evidence="2" key="1">
    <citation type="journal article" date="2016" name="Front. Microbiol.">
        <title>Genome Sequence of the Piezophilic, Mesophilic Sulfate-Reducing Bacterium Desulfovibrio indicus J2T.</title>
        <authorList>
            <person name="Cao J."/>
            <person name="Maignien L."/>
            <person name="Shao Z."/>
            <person name="Alain K."/>
            <person name="Jebbar M."/>
        </authorList>
    </citation>
    <scope>NUCLEOTIDE SEQUENCE</scope>
    <source>
        <strain evidence="2">JCM 32048</strain>
    </source>
</reference>
<keyword evidence="3" id="KW-1185">Reference proteome</keyword>
<dbReference type="Pfam" id="PF12680">
    <property type="entry name" value="SnoaL_2"/>
    <property type="match status" value="1"/>
</dbReference>